<sequence>METQKRKLADWLRTQSEKQAPRTRKIILFSIALFLCAYAVGLILGAISYEFQKPAGISKAAVLRSDPDVPMKNRSTSWYISKFRYHMDSLSKTSAGRIQRDSILQRHPGIMDTIAMLEQIINHSK</sequence>
<gene>
    <name evidence="2" type="ORF">SAMN04489864_11079</name>
</gene>
<keyword evidence="3" id="KW-1185">Reference proteome</keyword>
<feature type="transmembrane region" description="Helical" evidence="1">
    <location>
        <begin position="26"/>
        <end position="49"/>
    </location>
</feature>
<accession>A0A1I2ZJC9</accession>
<dbReference type="RefSeq" id="WP_090996507.1">
    <property type="nucleotide sequence ID" value="NZ_FOPP01000010.1"/>
</dbReference>
<dbReference type="STRING" id="414048.SAMN04489864_11079"/>
<dbReference type="EMBL" id="FOPP01000010">
    <property type="protein sequence ID" value="SFH37972.1"/>
    <property type="molecule type" value="Genomic_DNA"/>
</dbReference>
<proteinExistence type="predicted"/>
<keyword evidence="1" id="KW-0472">Membrane</keyword>
<keyword evidence="1" id="KW-0812">Transmembrane</keyword>
<protein>
    <submittedName>
        <fullName evidence="2">Uncharacterized protein</fullName>
    </submittedName>
</protein>
<name>A0A1I2ZJC9_9SPHI</name>
<dbReference type="OrthoDB" id="797081at2"/>
<keyword evidence="1" id="KW-1133">Transmembrane helix</keyword>
<evidence type="ECO:0000313" key="2">
    <source>
        <dbReference type="EMBL" id="SFH37972.1"/>
    </source>
</evidence>
<reference evidence="2 3" key="1">
    <citation type="submission" date="2016-10" db="EMBL/GenBank/DDBJ databases">
        <authorList>
            <person name="de Groot N.N."/>
        </authorList>
    </citation>
    <scope>NUCLEOTIDE SEQUENCE [LARGE SCALE GENOMIC DNA]</scope>
    <source>
        <strain evidence="2 3">DSM 18684</strain>
    </source>
</reference>
<dbReference type="AlphaFoldDB" id="A0A1I2ZJC9"/>
<evidence type="ECO:0000256" key="1">
    <source>
        <dbReference type="SAM" id="Phobius"/>
    </source>
</evidence>
<organism evidence="2 3">
    <name type="scientific">Pedobacter insulae</name>
    <dbReference type="NCBI Taxonomy" id="414048"/>
    <lineage>
        <taxon>Bacteria</taxon>
        <taxon>Pseudomonadati</taxon>
        <taxon>Bacteroidota</taxon>
        <taxon>Sphingobacteriia</taxon>
        <taxon>Sphingobacteriales</taxon>
        <taxon>Sphingobacteriaceae</taxon>
        <taxon>Pedobacter</taxon>
    </lineage>
</organism>
<dbReference type="Proteomes" id="UP000199666">
    <property type="component" value="Unassembled WGS sequence"/>
</dbReference>
<evidence type="ECO:0000313" key="3">
    <source>
        <dbReference type="Proteomes" id="UP000199666"/>
    </source>
</evidence>